<keyword evidence="1" id="KW-0732">Signal</keyword>
<keyword evidence="3" id="KW-1185">Reference proteome</keyword>
<feature type="signal peptide" evidence="1">
    <location>
        <begin position="1"/>
        <end position="20"/>
    </location>
</feature>
<protein>
    <submittedName>
        <fullName evidence="2">Uncharacterized protein</fullName>
    </submittedName>
</protein>
<evidence type="ECO:0000313" key="3">
    <source>
        <dbReference type="Proteomes" id="UP000799767"/>
    </source>
</evidence>
<proteinExistence type="predicted"/>
<evidence type="ECO:0000256" key="1">
    <source>
        <dbReference type="SAM" id="SignalP"/>
    </source>
</evidence>
<dbReference type="OrthoDB" id="265717at2759"/>
<gene>
    <name evidence="2" type="ORF">BDY17DRAFT_309512</name>
</gene>
<accession>A0A6A6PWU4</accession>
<organism evidence="2 3">
    <name type="scientific">Neohortaea acidophila</name>
    <dbReference type="NCBI Taxonomy" id="245834"/>
    <lineage>
        <taxon>Eukaryota</taxon>
        <taxon>Fungi</taxon>
        <taxon>Dikarya</taxon>
        <taxon>Ascomycota</taxon>
        <taxon>Pezizomycotina</taxon>
        <taxon>Dothideomycetes</taxon>
        <taxon>Dothideomycetidae</taxon>
        <taxon>Mycosphaerellales</taxon>
        <taxon>Teratosphaeriaceae</taxon>
        <taxon>Neohortaea</taxon>
    </lineage>
</organism>
<reference evidence="2" key="1">
    <citation type="journal article" date="2020" name="Stud. Mycol.">
        <title>101 Dothideomycetes genomes: a test case for predicting lifestyles and emergence of pathogens.</title>
        <authorList>
            <person name="Haridas S."/>
            <person name="Albert R."/>
            <person name="Binder M."/>
            <person name="Bloem J."/>
            <person name="Labutti K."/>
            <person name="Salamov A."/>
            <person name="Andreopoulos B."/>
            <person name="Baker S."/>
            <person name="Barry K."/>
            <person name="Bills G."/>
            <person name="Bluhm B."/>
            <person name="Cannon C."/>
            <person name="Castanera R."/>
            <person name="Culley D."/>
            <person name="Daum C."/>
            <person name="Ezra D."/>
            <person name="Gonzalez J."/>
            <person name="Henrissat B."/>
            <person name="Kuo A."/>
            <person name="Liang C."/>
            <person name="Lipzen A."/>
            <person name="Lutzoni F."/>
            <person name="Magnuson J."/>
            <person name="Mondo S."/>
            <person name="Nolan M."/>
            <person name="Ohm R."/>
            <person name="Pangilinan J."/>
            <person name="Park H.-J."/>
            <person name="Ramirez L."/>
            <person name="Alfaro M."/>
            <person name="Sun H."/>
            <person name="Tritt A."/>
            <person name="Yoshinaga Y."/>
            <person name="Zwiers L.-H."/>
            <person name="Turgeon B."/>
            <person name="Goodwin S."/>
            <person name="Spatafora J."/>
            <person name="Crous P."/>
            <person name="Grigoriev I."/>
        </authorList>
    </citation>
    <scope>NUCLEOTIDE SEQUENCE</scope>
    <source>
        <strain evidence="2">CBS 113389</strain>
    </source>
</reference>
<evidence type="ECO:0000313" key="2">
    <source>
        <dbReference type="EMBL" id="KAF2484226.1"/>
    </source>
</evidence>
<dbReference type="GeneID" id="54476341"/>
<sequence>MPSFKTLLAALALLAPLASAQIQGHCDPIVQQQSNPIAKQYLKQSTGTLNGTIGIIPIPMAQARNLIPAKYQILTKQIQQWLPNLGAGNYPAMVQIEQFHDIYHKGKSAGSGADFNRAQVMFPFVDRLGDGYSAFTYSSAVIVSDAAGSALSGLKKLGYKSATGGYFASCNAYEYENATSNLALPPNRRGIDQAAWTESNTNLGSPNIAYRYVPVANFPYTINYFYNVTNQPTFSDGDNCNSLVRLYNTAVSSGAYPPVRLQGNATALAGYFNQGTSIWTNIYGLKIDVAYHTPGNVKCQSLKGFNVISAP</sequence>
<dbReference type="AlphaFoldDB" id="A0A6A6PWU4"/>
<dbReference type="RefSeq" id="XP_033590796.1">
    <property type="nucleotide sequence ID" value="XM_033735339.1"/>
</dbReference>
<dbReference type="EMBL" id="MU001634">
    <property type="protein sequence ID" value="KAF2484226.1"/>
    <property type="molecule type" value="Genomic_DNA"/>
</dbReference>
<dbReference type="Proteomes" id="UP000799767">
    <property type="component" value="Unassembled WGS sequence"/>
</dbReference>
<feature type="chain" id="PRO_5025406581" evidence="1">
    <location>
        <begin position="21"/>
        <end position="311"/>
    </location>
</feature>
<name>A0A6A6PWU4_9PEZI</name>